<reference evidence="5" key="1">
    <citation type="submission" date="2016-11" db="UniProtKB">
        <authorList>
            <consortium name="WormBaseParasite"/>
        </authorList>
    </citation>
    <scope>IDENTIFICATION</scope>
</reference>
<dbReference type="EMBL" id="CAJFCV020000006">
    <property type="protein sequence ID" value="CAG9128258.1"/>
    <property type="molecule type" value="Genomic_DNA"/>
</dbReference>
<accession>A0A1I7SEQ7</accession>
<reference evidence="2" key="2">
    <citation type="submission" date="2020-08" db="EMBL/GenBank/DDBJ databases">
        <authorList>
            <person name="Kikuchi T."/>
        </authorList>
    </citation>
    <scope>NUCLEOTIDE SEQUENCE</scope>
    <source>
        <strain evidence="1">Ka4C1</strain>
    </source>
</reference>
<sequence length="72" mass="8706">MVEETQKQPSKNIAGLMNRYECYIKIEPLRQLDPTLAGKIDVRDFPWAQQSKRRVSFNPEPEYHEIKKRRRF</sequence>
<keyword evidence="4" id="KW-1185">Reference proteome</keyword>
<evidence type="ECO:0000313" key="5">
    <source>
        <dbReference type="WBParaSite" id="BXY_1151600.1"/>
    </source>
</evidence>
<dbReference type="AlphaFoldDB" id="A0A1I7SEQ7"/>
<proteinExistence type="predicted"/>
<organism evidence="3 5">
    <name type="scientific">Bursaphelenchus xylophilus</name>
    <name type="common">Pinewood nematode worm</name>
    <name type="synonym">Aphelenchoides xylophilus</name>
    <dbReference type="NCBI Taxonomy" id="6326"/>
    <lineage>
        <taxon>Eukaryota</taxon>
        <taxon>Metazoa</taxon>
        <taxon>Ecdysozoa</taxon>
        <taxon>Nematoda</taxon>
        <taxon>Chromadorea</taxon>
        <taxon>Rhabditida</taxon>
        <taxon>Tylenchina</taxon>
        <taxon>Tylenchomorpha</taxon>
        <taxon>Aphelenchoidea</taxon>
        <taxon>Aphelenchoididae</taxon>
        <taxon>Bursaphelenchus</taxon>
    </lineage>
</organism>
<dbReference type="Proteomes" id="UP000659654">
    <property type="component" value="Unassembled WGS sequence"/>
</dbReference>
<evidence type="ECO:0000313" key="3">
    <source>
        <dbReference type="Proteomes" id="UP000095284"/>
    </source>
</evidence>
<dbReference type="Proteomes" id="UP000095284">
    <property type="component" value="Unplaced"/>
</dbReference>
<protein>
    <submittedName>
        <fullName evidence="1">(pine wood nematode) hypothetical protein</fullName>
    </submittedName>
</protein>
<name>A0A1I7SEQ7_BURXY</name>
<evidence type="ECO:0000313" key="4">
    <source>
        <dbReference type="Proteomes" id="UP000659654"/>
    </source>
</evidence>
<evidence type="ECO:0000313" key="2">
    <source>
        <dbReference type="EMBL" id="CAG9128258.1"/>
    </source>
</evidence>
<gene>
    <name evidence="1" type="ORF">BXYJ_LOCUS13427</name>
</gene>
<dbReference type="WBParaSite" id="BXY_1151600.1">
    <property type="protein sequence ID" value="BXY_1151600.1"/>
    <property type="gene ID" value="BXY_1151600"/>
</dbReference>
<dbReference type="Proteomes" id="UP000582659">
    <property type="component" value="Unassembled WGS sequence"/>
</dbReference>
<evidence type="ECO:0000313" key="1">
    <source>
        <dbReference type="EMBL" id="CAD5233336.1"/>
    </source>
</evidence>
<dbReference type="EMBL" id="CAJFDI010000006">
    <property type="protein sequence ID" value="CAD5233336.1"/>
    <property type="molecule type" value="Genomic_DNA"/>
</dbReference>